<dbReference type="Pfam" id="PF00929">
    <property type="entry name" value="RNase_T"/>
    <property type="match status" value="1"/>
</dbReference>
<proteinExistence type="predicted"/>
<accession>A0ABT9GKD9</accession>
<keyword evidence="2 4" id="KW-0269">Exonuclease</keyword>
<dbReference type="SUPFAM" id="SSF53098">
    <property type="entry name" value="Ribonuclease H-like"/>
    <property type="match status" value="1"/>
</dbReference>
<dbReference type="Proteomes" id="UP001236258">
    <property type="component" value="Unassembled WGS sequence"/>
</dbReference>
<organism evidence="4 5">
    <name type="scientific">Alkalimonas delamerensis</name>
    <dbReference type="NCBI Taxonomy" id="265981"/>
    <lineage>
        <taxon>Bacteria</taxon>
        <taxon>Pseudomonadati</taxon>
        <taxon>Pseudomonadota</taxon>
        <taxon>Gammaproteobacteria</taxon>
        <taxon>Alkalimonas</taxon>
    </lineage>
</organism>
<gene>
    <name evidence="4" type="ORF">Q3O59_00120</name>
</gene>
<dbReference type="RefSeq" id="WP_305943683.1">
    <property type="nucleotide sequence ID" value="NZ_JAUZVY010000001.1"/>
</dbReference>
<protein>
    <submittedName>
        <fullName evidence="4">3'-5' exonuclease</fullName>
    </submittedName>
</protein>
<comment type="caution">
    <text evidence="4">The sequence shown here is derived from an EMBL/GenBank/DDBJ whole genome shotgun (WGS) entry which is preliminary data.</text>
</comment>
<evidence type="ECO:0000313" key="4">
    <source>
        <dbReference type="EMBL" id="MDP4527430.1"/>
    </source>
</evidence>
<dbReference type="GO" id="GO:0004527">
    <property type="term" value="F:exonuclease activity"/>
    <property type="evidence" value="ECO:0007669"/>
    <property type="project" value="UniProtKB-KW"/>
</dbReference>
<evidence type="ECO:0000256" key="2">
    <source>
        <dbReference type="ARBA" id="ARBA00022839"/>
    </source>
</evidence>
<keyword evidence="5" id="KW-1185">Reference proteome</keyword>
<sequence length="191" mass="21891">MERFHSFQAILFRKYLVLSTKANGIDQSAELVELAITDHDGHVLFNSLIKPEQALHSGALHRHRITNSMLDTAPSWPDLWPAVEALIKDDICVMWHAEFHLRLMLQTMQRNQLKVPERLGTEGFFCAMRDYHLWQGSDEYSAKQIFPLSHALEREKLMALQQPSALGDCMGIVSLTNHIERQQKIMMGLGV</sequence>
<dbReference type="CDD" id="cd06127">
    <property type="entry name" value="DEDDh"/>
    <property type="match status" value="1"/>
</dbReference>
<evidence type="ECO:0000256" key="1">
    <source>
        <dbReference type="ARBA" id="ARBA00022722"/>
    </source>
</evidence>
<dbReference type="InterPro" id="IPR036397">
    <property type="entry name" value="RNaseH_sf"/>
</dbReference>
<feature type="domain" description="Exonuclease" evidence="3">
    <location>
        <begin position="14"/>
        <end position="185"/>
    </location>
</feature>
<reference evidence="4 5" key="1">
    <citation type="submission" date="2023-08" db="EMBL/GenBank/DDBJ databases">
        <authorList>
            <person name="Joshi A."/>
            <person name="Thite S."/>
        </authorList>
    </citation>
    <scope>NUCLEOTIDE SEQUENCE [LARGE SCALE GENOMIC DNA]</scope>
    <source>
        <strain evidence="4 5">1E1</strain>
    </source>
</reference>
<keyword evidence="1" id="KW-0540">Nuclease</keyword>
<keyword evidence="2 4" id="KW-0378">Hydrolase</keyword>
<dbReference type="InterPro" id="IPR012337">
    <property type="entry name" value="RNaseH-like_sf"/>
</dbReference>
<evidence type="ECO:0000259" key="3">
    <source>
        <dbReference type="SMART" id="SM00479"/>
    </source>
</evidence>
<name>A0ABT9GKD9_9GAMM</name>
<dbReference type="InterPro" id="IPR013520">
    <property type="entry name" value="Ribonucl_H"/>
</dbReference>
<dbReference type="EMBL" id="JAUZVY010000001">
    <property type="protein sequence ID" value="MDP4527430.1"/>
    <property type="molecule type" value="Genomic_DNA"/>
</dbReference>
<dbReference type="Gene3D" id="3.30.420.10">
    <property type="entry name" value="Ribonuclease H-like superfamily/Ribonuclease H"/>
    <property type="match status" value="1"/>
</dbReference>
<evidence type="ECO:0000313" key="5">
    <source>
        <dbReference type="Proteomes" id="UP001236258"/>
    </source>
</evidence>
<dbReference type="SMART" id="SM00479">
    <property type="entry name" value="EXOIII"/>
    <property type="match status" value="1"/>
</dbReference>